<dbReference type="EMBL" id="GGEC01024008">
    <property type="protein sequence ID" value="MBX04492.1"/>
    <property type="molecule type" value="Transcribed_RNA"/>
</dbReference>
<evidence type="ECO:0000313" key="1">
    <source>
        <dbReference type="EMBL" id="MBX04492.1"/>
    </source>
</evidence>
<name>A0A2P2KFI8_RHIMU</name>
<protein>
    <submittedName>
        <fullName evidence="1">Uncharacterized protein</fullName>
    </submittedName>
</protein>
<reference evidence="1" key="1">
    <citation type="submission" date="2018-02" db="EMBL/GenBank/DDBJ databases">
        <title>Rhizophora mucronata_Transcriptome.</title>
        <authorList>
            <person name="Meera S.P."/>
            <person name="Sreeshan A."/>
            <person name="Augustine A."/>
        </authorList>
    </citation>
    <scope>NUCLEOTIDE SEQUENCE</scope>
    <source>
        <tissue evidence="1">Leaf</tissue>
    </source>
</reference>
<proteinExistence type="predicted"/>
<organism evidence="1">
    <name type="scientific">Rhizophora mucronata</name>
    <name type="common">Asiatic mangrove</name>
    <dbReference type="NCBI Taxonomy" id="61149"/>
    <lineage>
        <taxon>Eukaryota</taxon>
        <taxon>Viridiplantae</taxon>
        <taxon>Streptophyta</taxon>
        <taxon>Embryophyta</taxon>
        <taxon>Tracheophyta</taxon>
        <taxon>Spermatophyta</taxon>
        <taxon>Magnoliopsida</taxon>
        <taxon>eudicotyledons</taxon>
        <taxon>Gunneridae</taxon>
        <taxon>Pentapetalae</taxon>
        <taxon>rosids</taxon>
        <taxon>fabids</taxon>
        <taxon>Malpighiales</taxon>
        <taxon>Rhizophoraceae</taxon>
        <taxon>Rhizophora</taxon>
    </lineage>
</organism>
<accession>A0A2P2KFI8</accession>
<sequence>MIRKWALRRSRIRE</sequence>